<dbReference type="Proteomes" id="UP001153404">
    <property type="component" value="Unassembled WGS sequence"/>
</dbReference>
<dbReference type="EMBL" id="JAPDIA010000002">
    <property type="protein sequence ID" value="MDG0808665.1"/>
    <property type="molecule type" value="Genomic_DNA"/>
</dbReference>
<sequence length="155" mass="18002">MENQKPRKSSWGWYAVKVLYEAVISGNSIPDTIDENYSNSHKTYEESILLVKAQSPGQAYTFAEKKAKENEMDYENPYGEKVEWRFVQALDCFILFDETLQSGTELYSRSLRVPKGAPEDEVIAHYFPETVHENVVDENFILRNRLFNARPRPSN</sequence>
<proteinExistence type="predicted"/>
<dbReference type="InterPro" id="IPR025630">
    <property type="entry name" value="DUF4288"/>
</dbReference>
<protein>
    <submittedName>
        <fullName evidence="1">DUF4288 domain-containing protein</fullName>
    </submittedName>
</protein>
<comment type="caution">
    <text evidence="1">The sequence shown here is derived from an EMBL/GenBank/DDBJ whole genome shotgun (WGS) entry which is preliminary data.</text>
</comment>
<evidence type="ECO:0000313" key="2">
    <source>
        <dbReference type="Proteomes" id="UP001153404"/>
    </source>
</evidence>
<organism evidence="1 2">
    <name type="scientific">Cohnella rhizosphaerae</name>
    <dbReference type="NCBI Taxonomy" id="1457232"/>
    <lineage>
        <taxon>Bacteria</taxon>
        <taxon>Bacillati</taxon>
        <taxon>Bacillota</taxon>
        <taxon>Bacilli</taxon>
        <taxon>Bacillales</taxon>
        <taxon>Paenibacillaceae</taxon>
        <taxon>Cohnella</taxon>
    </lineage>
</organism>
<keyword evidence="2" id="KW-1185">Reference proteome</keyword>
<dbReference type="Pfam" id="PF14119">
    <property type="entry name" value="DUF4288"/>
    <property type="match status" value="1"/>
</dbReference>
<evidence type="ECO:0000313" key="1">
    <source>
        <dbReference type="EMBL" id="MDG0808665.1"/>
    </source>
</evidence>
<reference evidence="1" key="1">
    <citation type="submission" date="2022-10" db="EMBL/GenBank/DDBJ databases">
        <title>Comparative genomic analysis of Cohnella hashimotonis sp. nov., isolated from the International Space Station.</title>
        <authorList>
            <person name="Simpson A."/>
            <person name="Venkateswaran K."/>
        </authorList>
    </citation>
    <scope>NUCLEOTIDE SEQUENCE</scope>
    <source>
        <strain evidence="1">DSM 28161</strain>
    </source>
</reference>
<dbReference type="AlphaFoldDB" id="A0A9X4KPU9"/>
<name>A0A9X4KPU9_9BACL</name>
<dbReference type="RefSeq" id="WP_277529384.1">
    <property type="nucleotide sequence ID" value="NZ_JAPDIA010000002.1"/>
</dbReference>
<gene>
    <name evidence="1" type="ORF">OMP40_04115</name>
</gene>
<accession>A0A9X4KPU9</accession>